<evidence type="ECO:0000256" key="1">
    <source>
        <dbReference type="SAM" id="MobiDB-lite"/>
    </source>
</evidence>
<accession>A0A811REG8</accession>
<dbReference type="PANTHER" id="PTHR46951:SF2">
    <property type="entry name" value="BED-TYPE DOMAIN-CONTAINING PROTEIN"/>
    <property type="match status" value="1"/>
</dbReference>
<evidence type="ECO:0008006" key="4">
    <source>
        <dbReference type="Google" id="ProtNLM"/>
    </source>
</evidence>
<sequence>MASPRGVARVRHRLAAFAREKRAWPDARAPVPPVRARPIPAARQLKERRKERREGEEKRAAPGVRPPAARHLESACCLESAEEEVLLCSAPLRLLCSAVCSFATPSAPQLILLIFACSTSQQERMASLPSISNGNYDPKTDKARKAKSNDPGWKYGYWANLQNRDQVTCTLCDVEVCGGIKRLKQHLAGGYGDVKMCLKTTTAIRKEMRDYLESNRRRRPLFLEEGDEQQEEADVVVLEAGAAELTEVGESAPEGSQTSRVQPSSGTAAKQRRPAYLFKAPAAKKTKEVPKGNKSIIQMLRPTPEEIVDQRRQGCSQPTIPAKTKSKEEKHYVDMQYCSGHCGFMNIAIEATAQFGSGYVPPSPHLLGEPLLNDAMKLTSNGPSGLVEEDSGSANEEEEDDHDSHDDADVSDCEDAPSGTNGDGENMDATNVHDEFDDGLLLGKRKETSDHQKGMHATWNKPTRATGKRRINGTCAPELAAKRLGYVYGVAYLSPYSPLASLKGVECAAAYSYRP</sequence>
<comment type="caution">
    <text evidence="2">The sequence shown here is derived from an EMBL/GenBank/DDBJ whole genome shotgun (WGS) entry which is preliminary data.</text>
</comment>
<reference evidence="2" key="1">
    <citation type="submission" date="2020-10" db="EMBL/GenBank/DDBJ databases">
        <authorList>
            <person name="Han B."/>
            <person name="Lu T."/>
            <person name="Zhao Q."/>
            <person name="Huang X."/>
            <person name="Zhao Y."/>
        </authorList>
    </citation>
    <scope>NUCLEOTIDE SEQUENCE</scope>
</reference>
<organism evidence="2 3">
    <name type="scientific">Miscanthus lutarioriparius</name>
    <dbReference type="NCBI Taxonomy" id="422564"/>
    <lineage>
        <taxon>Eukaryota</taxon>
        <taxon>Viridiplantae</taxon>
        <taxon>Streptophyta</taxon>
        <taxon>Embryophyta</taxon>
        <taxon>Tracheophyta</taxon>
        <taxon>Spermatophyta</taxon>
        <taxon>Magnoliopsida</taxon>
        <taxon>Liliopsida</taxon>
        <taxon>Poales</taxon>
        <taxon>Poaceae</taxon>
        <taxon>PACMAD clade</taxon>
        <taxon>Panicoideae</taxon>
        <taxon>Andropogonodae</taxon>
        <taxon>Andropogoneae</taxon>
        <taxon>Saccharinae</taxon>
        <taxon>Miscanthus</taxon>
    </lineage>
</organism>
<dbReference type="PANTHER" id="PTHR46951">
    <property type="entry name" value="BED-TYPE DOMAIN-CONTAINING PROTEIN"/>
    <property type="match status" value="1"/>
</dbReference>
<feature type="region of interest" description="Disordered" evidence="1">
    <location>
        <begin position="376"/>
        <end position="431"/>
    </location>
</feature>
<dbReference type="AlphaFoldDB" id="A0A811REG8"/>
<feature type="compositionally biased region" description="Acidic residues" evidence="1">
    <location>
        <begin position="387"/>
        <end position="401"/>
    </location>
</feature>
<feature type="region of interest" description="Disordered" evidence="1">
    <location>
        <begin position="246"/>
        <end position="272"/>
    </location>
</feature>
<feature type="compositionally biased region" description="Polar residues" evidence="1">
    <location>
        <begin position="254"/>
        <end position="268"/>
    </location>
</feature>
<feature type="region of interest" description="Disordered" evidence="1">
    <location>
        <begin position="446"/>
        <end position="469"/>
    </location>
</feature>
<dbReference type="Proteomes" id="UP000604825">
    <property type="component" value="Unassembled WGS sequence"/>
</dbReference>
<name>A0A811REG8_9POAL</name>
<proteinExistence type="predicted"/>
<keyword evidence="3" id="KW-1185">Reference proteome</keyword>
<feature type="region of interest" description="Disordered" evidence="1">
    <location>
        <begin position="128"/>
        <end position="148"/>
    </location>
</feature>
<protein>
    <recommendedName>
        <fullName evidence="4">BED-type domain-containing protein</fullName>
    </recommendedName>
</protein>
<dbReference type="OrthoDB" id="682192at2759"/>
<feature type="region of interest" description="Disordered" evidence="1">
    <location>
        <begin position="27"/>
        <end position="66"/>
    </location>
</feature>
<evidence type="ECO:0000313" key="3">
    <source>
        <dbReference type="Proteomes" id="UP000604825"/>
    </source>
</evidence>
<evidence type="ECO:0000313" key="2">
    <source>
        <dbReference type="EMBL" id="CAD6268402.1"/>
    </source>
</evidence>
<gene>
    <name evidence="2" type="ORF">NCGR_LOCUS51707</name>
</gene>
<dbReference type="EMBL" id="CAJGYO010000014">
    <property type="protein sequence ID" value="CAD6268402.1"/>
    <property type="molecule type" value="Genomic_DNA"/>
</dbReference>